<keyword evidence="1" id="KW-0472">Membrane</keyword>
<dbReference type="EMBL" id="JBHSYM010000040">
    <property type="protein sequence ID" value="MFC7013868.1"/>
    <property type="molecule type" value="Genomic_DNA"/>
</dbReference>
<keyword evidence="1" id="KW-1133">Transmembrane helix</keyword>
<proteinExistence type="predicted"/>
<feature type="transmembrane region" description="Helical" evidence="1">
    <location>
        <begin position="231"/>
        <end position="254"/>
    </location>
</feature>
<keyword evidence="1" id="KW-0812">Transmembrane</keyword>
<evidence type="ECO:0000313" key="2">
    <source>
        <dbReference type="EMBL" id="MFC7013868.1"/>
    </source>
</evidence>
<dbReference type="RefSeq" id="WP_385869449.1">
    <property type="nucleotide sequence ID" value="NZ_JBHSYM010000040.1"/>
</dbReference>
<feature type="transmembrane region" description="Helical" evidence="1">
    <location>
        <begin position="101"/>
        <end position="118"/>
    </location>
</feature>
<feature type="transmembrane region" description="Helical" evidence="1">
    <location>
        <begin position="124"/>
        <end position="148"/>
    </location>
</feature>
<evidence type="ECO:0000313" key="3">
    <source>
        <dbReference type="Proteomes" id="UP001596409"/>
    </source>
</evidence>
<dbReference type="Proteomes" id="UP001596409">
    <property type="component" value="Unassembled WGS sequence"/>
</dbReference>
<accession>A0ABW2E1P4</accession>
<evidence type="ECO:0008006" key="4">
    <source>
        <dbReference type="Google" id="ProtNLM"/>
    </source>
</evidence>
<organism evidence="2 3">
    <name type="scientific">Streptomyces viridiviolaceus</name>
    <dbReference type="NCBI Taxonomy" id="68282"/>
    <lineage>
        <taxon>Bacteria</taxon>
        <taxon>Bacillati</taxon>
        <taxon>Actinomycetota</taxon>
        <taxon>Actinomycetes</taxon>
        <taxon>Kitasatosporales</taxon>
        <taxon>Streptomycetaceae</taxon>
        <taxon>Streptomyces</taxon>
    </lineage>
</organism>
<comment type="caution">
    <text evidence="2">The sequence shown here is derived from an EMBL/GenBank/DDBJ whole genome shotgun (WGS) entry which is preliminary data.</text>
</comment>
<gene>
    <name evidence="2" type="ORF">ACFQMH_19495</name>
</gene>
<reference evidence="3" key="1">
    <citation type="journal article" date="2019" name="Int. J. Syst. Evol. Microbiol.">
        <title>The Global Catalogue of Microorganisms (GCM) 10K type strain sequencing project: providing services to taxonomists for standard genome sequencing and annotation.</title>
        <authorList>
            <consortium name="The Broad Institute Genomics Platform"/>
            <consortium name="The Broad Institute Genome Sequencing Center for Infectious Disease"/>
            <person name="Wu L."/>
            <person name="Ma J."/>
        </authorList>
    </citation>
    <scope>NUCLEOTIDE SEQUENCE [LARGE SCALE GENOMIC DNA]</scope>
    <source>
        <strain evidence="3">JCM 4855</strain>
    </source>
</reference>
<keyword evidence="3" id="KW-1185">Reference proteome</keyword>
<protein>
    <recommendedName>
        <fullName evidence="4">DUF3592 domain-containing protein</fullName>
    </recommendedName>
</protein>
<name>A0ABW2E1P4_9ACTN</name>
<sequence length="255" mass="27204">MWLDHGEERRRIPIAAVEGARATGRHGRSVEVALWGTNGLPGPVFVVEGRDAAAAARFVEVINRARPRTGPPRGGAALVDVLPPGTPEAVRRRKRRTRAEVLTVLVVYLGGIAGLALAGDMFRVIMWATGIGPLALGILLVGIGAAAARRRWALRKRGVAVVARFSHGGGQKRYFRYTDLQGGDHEILADYAAPKIGGDPDRIEVVYDPEEPGKAVCTLTGRTLAWRTAGIALFGGPILLLGLVMTVGQVVSLLF</sequence>
<evidence type="ECO:0000256" key="1">
    <source>
        <dbReference type="SAM" id="Phobius"/>
    </source>
</evidence>